<name>A0A429XA70_SIMTE</name>
<dbReference type="Proteomes" id="UP000287296">
    <property type="component" value="Unassembled WGS sequence"/>
</dbReference>
<dbReference type="PANTHER" id="PTHR42736">
    <property type="entry name" value="PROTEIN-GLUTAMINE GAMMA-GLUTAMYLTRANSFERASE"/>
    <property type="match status" value="1"/>
</dbReference>
<dbReference type="Gene3D" id="3.10.620.30">
    <property type="match status" value="1"/>
</dbReference>
<feature type="transmembrane region" description="Helical" evidence="2">
    <location>
        <begin position="36"/>
        <end position="54"/>
    </location>
</feature>
<dbReference type="PANTHER" id="PTHR42736:SF1">
    <property type="entry name" value="PROTEIN-GLUTAMINE GAMMA-GLUTAMYLTRANSFERASE"/>
    <property type="match status" value="1"/>
</dbReference>
<feature type="transmembrane region" description="Helical" evidence="2">
    <location>
        <begin position="163"/>
        <end position="183"/>
    </location>
</feature>
<evidence type="ECO:0000256" key="2">
    <source>
        <dbReference type="SAM" id="Phobius"/>
    </source>
</evidence>
<dbReference type="OrthoDB" id="9804872at2"/>
<evidence type="ECO:0000313" key="5">
    <source>
        <dbReference type="Proteomes" id="UP000287296"/>
    </source>
</evidence>
<proteinExistence type="predicted"/>
<feature type="transmembrane region" description="Helical" evidence="2">
    <location>
        <begin position="138"/>
        <end position="157"/>
    </location>
</feature>
<dbReference type="SUPFAM" id="SSF54001">
    <property type="entry name" value="Cysteine proteinases"/>
    <property type="match status" value="1"/>
</dbReference>
<feature type="transmembrane region" description="Helical" evidence="2">
    <location>
        <begin position="195"/>
        <end position="215"/>
    </location>
</feature>
<feature type="transmembrane region" description="Helical" evidence="2">
    <location>
        <begin position="607"/>
        <end position="627"/>
    </location>
</feature>
<dbReference type="Pfam" id="PF01841">
    <property type="entry name" value="Transglut_core"/>
    <property type="match status" value="1"/>
</dbReference>
<keyword evidence="2" id="KW-0812">Transmembrane</keyword>
<organism evidence="4 5">
    <name type="scientific">Siminovitchia terrae</name>
    <name type="common">Bacillus terrae</name>
    <dbReference type="NCBI Taxonomy" id="1914933"/>
    <lineage>
        <taxon>Bacteria</taxon>
        <taxon>Bacillati</taxon>
        <taxon>Bacillota</taxon>
        <taxon>Bacilli</taxon>
        <taxon>Bacillales</taxon>
        <taxon>Bacillaceae</taxon>
        <taxon>Siminovitchia</taxon>
    </lineage>
</organism>
<dbReference type="InterPro" id="IPR038765">
    <property type="entry name" value="Papain-like_cys_pep_sf"/>
</dbReference>
<feature type="domain" description="Transglutaminase-like" evidence="3">
    <location>
        <begin position="470"/>
        <end position="545"/>
    </location>
</feature>
<feature type="compositionally biased region" description="Basic and acidic residues" evidence="1">
    <location>
        <begin position="572"/>
        <end position="593"/>
    </location>
</feature>
<sequence>MMGRSKMFSFILYALGFLLLWEWLLPLEQVTKTSEVQYFIIFVVASLLLNFFHSPWYITWPLKSAFILYALYAIFSESIEFILWLSQLLGEIRVNTSMVLSRDWLDLSPLYRSLLFFLLLWQITYLLRYWLMIKRKIFVFYFMTIFYITLLDTFTQYNGEHAIVRIVFIGFILLGLLFFKRVLEAEKMDGQHLLLRRWMIPLASMICFGVVIGYLSPKAAPIWPDPVPFIESKAENMGRGGISKIGYGVDDSQLGGPFLNDDRLVFTVTTSTRQYWKIETKDTYTGKGWIASDQAGKEVEDIQYGEERLLDDTGSISNEIQEAMFNFEIGYPHVVRPYGFLSVKGEASGFLRYDPRLDKLTSYTGDMNEVRLPSYTIKYRAPSYSLQELRATKGIPSGADFSILREQYTQLPEKLPERVRSLALELTGEYDNWYDKALAIESHFQTGEFSYDQTRVAVPKAGQDYVDQFLFDTKRGYCDNFSTSMVVMLRSLDIPARWAKGYAPGQYKGTSGDDNRIYEITNNDAHSWVEVYFPSLGWLPFEPTKGFNNPVNIMHDEQIGSASAAAFEEESMETKESQPDEKEAEEKENPDNVIEKDAKAGNFFYKYWAGVGFAVILIGLAVGGLILSRNYWIPRLVIWTYKNRQEDEAFTGAYEILLNRLDSVGLKRHPGQTLRSYAADVDNHFDTTDMSHLTERYERLAYARNENSTNWEYSKELWENLIKKTMNRVKKE</sequence>
<keyword evidence="2" id="KW-0472">Membrane</keyword>
<comment type="caution">
    <text evidence="4">The sequence shown here is derived from an EMBL/GenBank/DDBJ whole genome shotgun (WGS) entry which is preliminary data.</text>
</comment>
<dbReference type="InterPro" id="IPR025403">
    <property type="entry name" value="TgpA-like_C"/>
</dbReference>
<feature type="transmembrane region" description="Helical" evidence="2">
    <location>
        <begin position="110"/>
        <end position="131"/>
    </location>
</feature>
<feature type="region of interest" description="Disordered" evidence="1">
    <location>
        <begin position="565"/>
        <end position="593"/>
    </location>
</feature>
<evidence type="ECO:0000313" key="4">
    <source>
        <dbReference type="EMBL" id="RST60355.1"/>
    </source>
</evidence>
<dbReference type="EMBL" id="QYTW02000005">
    <property type="protein sequence ID" value="RST60355.1"/>
    <property type="molecule type" value="Genomic_DNA"/>
</dbReference>
<dbReference type="AlphaFoldDB" id="A0A429XA70"/>
<dbReference type="Pfam" id="PF13559">
    <property type="entry name" value="DUF4129"/>
    <property type="match status" value="1"/>
</dbReference>
<evidence type="ECO:0000259" key="3">
    <source>
        <dbReference type="SMART" id="SM00460"/>
    </source>
</evidence>
<gene>
    <name evidence="4" type="ORF">D5F11_007890</name>
</gene>
<keyword evidence="2" id="KW-1133">Transmembrane helix</keyword>
<feature type="transmembrane region" description="Helical" evidence="2">
    <location>
        <begin position="66"/>
        <end position="90"/>
    </location>
</feature>
<reference evidence="4 5" key="1">
    <citation type="submission" date="2018-12" db="EMBL/GenBank/DDBJ databases">
        <authorList>
            <person name="Sun L."/>
            <person name="Chen Z."/>
        </authorList>
    </citation>
    <scope>NUCLEOTIDE SEQUENCE [LARGE SCALE GENOMIC DNA]</scope>
    <source>
        <strain evidence="4 5">LMG 29736</strain>
    </source>
</reference>
<accession>A0A429XA70</accession>
<evidence type="ECO:0000256" key="1">
    <source>
        <dbReference type="SAM" id="MobiDB-lite"/>
    </source>
</evidence>
<dbReference type="SMART" id="SM00460">
    <property type="entry name" value="TGc"/>
    <property type="match status" value="1"/>
</dbReference>
<protein>
    <submittedName>
        <fullName evidence="4">DUF4129 domain-containing protein</fullName>
    </submittedName>
</protein>
<dbReference type="InterPro" id="IPR052901">
    <property type="entry name" value="Bact_TGase-like"/>
</dbReference>
<dbReference type="InterPro" id="IPR002931">
    <property type="entry name" value="Transglutaminase-like"/>
</dbReference>